<reference evidence="9" key="2">
    <citation type="journal article" date="2021" name="PeerJ">
        <title>Extensive microbial diversity within the chicken gut microbiome revealed by metagenomics and culture.</title>
        <authorList>
            <person name="Gilroy R."/>
            <person name="Ravi A."/>
            <person name="Getino M."/>
            <person name="Pursley I."/>
            <person name="Horton D.L."/>
            <person name="Alikhan N.F."/>
            <person name="Baker D."/>
            <person name="Gharbi K."/>
            <person name="Hall N."/>
            <person name="Watson M."/>
            <person name="Adriaenssens E.M."/>
            <person name="Foster-Nyarko E."/>
            <person name="Jarju S."/>
            <person name="Secka A."/>
            <person name="Antonio M."/>
            <person name="Oren A."/>
            <person name="Chaudhuri R.R."/>
            <person name="La Ragione R."/>
            <person name="Hildebrand F."/>
            <person name="Pallen M.J."/>
        </authorList>
    </citation>
    <scope>NUCLEOTIDE SEQUENCE</scope>
    <source>
        <strain evidence="9">6919</strain>
    </source>
</reference>
<evidence type="ECO:0000256" key="7">
    <source>
        <dbReference type="ARBA" id="ARBA00048037"/>
    </source>
</evidence>
<keyword evidence="6" id="KW-0067">ATP-binding</keyword>
<evidence type="ECO:0000313" key="10">
    <source>
        <dbReference type="Proteomes" id="UP000823598"/>
    </source>
</evidence>
<dbReference type="Pfam" id="PF10437">
    <property type="entry name" value="Lip_prot_lig_C"/>
    <property type="match status" value="1"/>
</dbReference>
<comment type="pathway">
    <text evidence="1">Protein modification; protein lipoylation via exogenous pathway; protein N(6)-(lipoyl)lysine from lipoate: step 2/2.</text>
</comment>
<keyword evidence="4" id="KW-0436">Ligase</keyword>
<sequence>MELVRLPGSDIPRRLTFYLAMEEYVAREMPSGRDYFFTWQSEPTVIAGRNQLMEAEADTSYCRANGIALVRRKSGGGCVYSDMGNLMMSCVTDGGQVGFIFDRYLRRVALALSKRGIAAQVTGRNDITVGGRKVSGNAFLMLPEGRCIIHGTLLCETDLQMMERALTPTAAKLKSKGVASVRSRVVNLKEITGLGVAEMRRWMEQEMCDSETVLRQDDVELINEIEKTYIDPCFVNGKNPPFTVTRSVMSSGGEVCIKADVRNGIIKNVALTGDFLASGNPAEVVNNALSGHRFIEEEALQALKDVDMERYITGLTAEKIIKTLFKP</sequence>
<accession>A0A9D9IPA7</accession>
<dbReference type="GO" id="GO:0005524">
    <property type="term" value="F:ATP binding"/>
    <property type="evidence" value="ECO:0007669"/>
    <property type="project" value="UniProtKB-KW"/>
</dbReference>
<name>A0A9D9IPA7_9BACT</name>
<dbReference type="InterPro" id="IPR004562">
    <property type="entry name" value="LipoylTrfase_LipoateP_Ligase"/>
</dbReference>
<dbReference type="SUPFAM" id="SSF82649">
    <property type="entry name" value="SufE/NifU"/>
    <property type="match status" value="1"/>
</dbReference>
<evidence type="ECO:0000256" key="5">
    <source>
        <dbReference type="ARBA" id="ARBA00022741"/>
    </source>
</evidence>
<dbReference type="Proteomes" id="UP000823598">
    <property type="component" value="Unassembled WGS sequence"/>
</dbReference>
<dbReference type="Pfam" id="PF21948">
    <property type="entry name" value="LplA-B_cat"/>
    <property type="match status" value="1"/>
</dbReference>
<organism evidence="9 10">
    <name type="scientific">Candidatus Limisoma faecipullorum</name>
    <dbReference type="NCBI Taxonomy" id="2840854"/>
    <lineage>
        <taxon>Bacteria</taxon>
        <taxon>Pseudomonadati</taxon>
        <taxon>Bacteroidota</taxon>
        <taxon>Bacteroidia</taxon>
        <taxon>Bacteroidales</taxon>
        <taxon>Candidatus Limisoma</taxon>
    </lineage>
</organism>
<dbReference type="PANTHER" id="PTHR12561:SF3">
    <property type="entry name" value="LIPOYLTRANSFERASE 1, MITOCHONDRIAL"/>
    <property type="match status" value="1"/>
</dbReference>
<dbReference type="PANTHER" id="PTHR12561">
    <property type="entry name" value="LIPOATE-PROTEIN LIGASE"/>
    <property type="match status" value="1"/>
</dbReference>
<dbReference type="InterPro" id="IPR019491">
    <property type="entry name" value="Lipoate_protein_ligase_C"/>
</dbReference>
<dbReference type="GO" id="GO:0009249">
    <property type="term" value="P:protein lipoylation"/>
    <property type="evidence" value="ECO:0007669"/>
    <property type="project" value="InterPro"/>
</dbReference>
<dbReference type="AlphaFoldDB" id="A0A9D9IPA7"/>
<dbReference type="Gene3D" id="3.30.390.50">
    <property type="entry name" value="CO dehydrogenase flavoprotein, C-terminal domain"/>
    <property type="match status" value="1"/>
</dbReference>
<reference evidence="9" key="1">
    <citation type="submission" date="2020-10" db="EMBL/GenBank/DDBJ databases">
        <authorList>
            <person name="Gilroy R."/>
        </authorList>
    </citation>
    <scope>NUCLEOTIDE SEQUENCE</scope>
    <source>
        <strain evidence="9">6919</strain>
    </source>
</reference>
<dbReference type="EC" id="6.3.1.20" evidence="3"/>
<keyword evidence="5" id="KW-0547">Nucleotide-binding</keyword>
<dbReference type="Gene3D" id="3.30.930.10">
    <property type="entry name" value="Bira Bifunctional Protein, Domain 2"/>
    <property type="match status" value="1"/>
</dbReference>
<dbReference type="GO" id="GO:0005737">
    <property type="term" value="C:cytoplasm"/>
    <property type="evidence" value="ECO:0007669"/>
    <property type="project" value="TreeGrafter"/>
</dbReference>
<evidence type="ECO:0000256" key="4">
    <source>
        <dbReference type="ARBA" id="ARBA00022598"/>
    </source>
</evidence>
<evidence type="ECO:0000256" key="3">
    <source>
        <dbReference type="ARBA" id="ARBA00012367"/>
    </source>
</evidence>
<evidence type="ECO:0000256" key="2">
    <source>
        <dbReference type="ARBA" id="ARBA00005124"/>
    </source>
</evidence>
<dbReference type="InterPro" id="IPR045864">
    <property type="entry name" value="aa-tRNA-synth_II/BPL/LPL"/>
</dbReference>
<dbReference type="CDD" id="cd16443">
    <property type="entry name" value="LplA"/>
    <property type="match status" value="1"/>
</dbReference>
<evidence type="ECO:0000256" key="1">
    <source>
        <dbReference type="ARBA" id="ARBA00005085"/>
    </source>
</evidence>
<comment type="caution">
    <text evidence="9">The sequence shown here is derived from an EMBL/GenBank/DDBJ whole genome shotgun (WGS) entry which is preliminary data.</text>
</comment>
<evidence type="ECO:0000313" key="9">
    <source>
        <dbReference type="EMBL" id="MBO8476052.1"/>
    </source>
</evidence>
<dbReference type="SUPFAM" id="SSF55681">
    <property type="entry name" value="Class II aaRS and biotin synthetases"/>
    <property type="match status" value="1"/>
</dbReference>
<dbReference type="PROSITE" id="PS51733">
    <property type="entry name" value="BPL_LPL_CATALYTIC"/>
    <property type="match status" value="1"/>
</dbReference>
<feature type="domain" description="BPL/LPL catalytic" evidence="8">
    <location>
        <begin position="30"/>
        <end position="207"/>
    </location>
</feature>
<dbReference type="GO" id="GO:0016979">
    <property type="term" value="F:lipoate-protein ligase activity"/>
    <property type="evidence" value="ECO:0007669"/>
    <property type="project" value="UniProtKB-EC"/>
</dbReference>
<evidence type="ECO:0000256" key="6">
    <source>
        <dbReference type="ARBA" id="ARBA00022840"/>
    </source>
</evidence>
<dbReference type="InterPro" id="IPR004143">
    <property type="entry name" value="BPL_LPL_catalytic"/>
</dbReference>
<comment type="pathway">
    <text evidence="2">Protein modification; protein lipoylation via exogenous pathway; protein N(6)-(lipoyl)lysine from lipoate: step 1/2.</text>
</comment>
<dbReference type="EMBL" id="JADIMC010000043">
    <property type="protein sequence ID" value="MBO8476052.1"/>
    <property type="molecule type" value="Genomic_DNA"/>
</dbReference>
<dbReference type="GO" id="GO:0017118">
    <property type="term" value="F:lipoyltransferase activity"/>
    <property type="evidence" value="ECO:0007669"/>
    <property type="project" value="TreeGrafter"/>
</dbReference>
<gene>
    <name evidence="9" type="ORF">IAB88_03570</name>
</gene>
<proteinExistence type="predicted"/>
<comment type="catalytic activity">
    <reaction evidence="7">
        <text>L-lysyl-[lipoyl-carrier protein] + (R)-lipoate + ATP = N(6)-[(R)-lipoyl]-L-lysyl-[lipoyl-carrier protein] + AMP + diphosphate + H(+)</text>
        <dbReference type="Rhea" id="RHEA:49288"/>
        <dbReference type="Rhea" id="RHEA-COMP:10500"/>
        <dbReference type="Rhea" id="RHEA-COMP:10502"/>
        <dbReference type="ChEBI" id="CHEBI:15378"/>
        <dbReference type="ChEBI" id="CHEBI:29969"/>
        <dbReference type="ChEBI" id="CHEBI:30616"/>
        <dbReference type="ChEBI" id="CHEBI:33019"/>
        <dbReference type="ChEBI" id="CHEBI:83088"/>
        <dbReference type="ChEBI" id="CHEBI:83099"/>
        <dbReference type="ChEBI" id="CHEBI:456215"/>
        <dbReference type="EC" id="6.3.1.20"/>
    </reaction>
</comment>
<protein>
    <recommendedName>
        <fullName evidence="3">lipoate--protein ligase</fullName>
        <ecNumber evidence="3">6.3.1.20</ecNumber>
    </recommendedName>
</protein>
<evidence type="ECO:0000259" key="8">
    <source>
        <dbReference type="PROSITE" id="PS51733"/>
    </source>
</evidence>